<evidence type="ECO:0000313" key="1">
    <source>
        <dbReference type="EMBL" id="GFH06533.1"/>
    </source>
</evidence>
<proteinExistence type="predicted"/>
<comment type="caution">
    <text evidence="1">The sequence shown here is derived from an EMBL/GenBank/DDBJ whole genome shotgun (WGS) entry which is preliminary data.</text>
</comment>
<dbReference type="AlphaFoldDB" id="A0A699Y8Y3"/>
<organism evidence="1 2">
    <name type="scientific">Haematococcus lacustris</name>
    <name type="common">Green alga</name>
    <name type="synonym">Haematococcus pluvialis</name>
    <dbReference type="NCBI Taxonomy" id="44745"/>
    <lineage>
        <taxon>Eukaryota</taxon>
        <taxon>Viridiplantae</taxon>
        <taxon>Chlorophyta</taxon>
        <taxon>core chlorophytes</taxon>
        <taxon>Chlorophyceae</taxon>
        <taxon>CS clade</taxon>
        <taxon>Chlamydomonadales</taxon>
        <taxon>Haematococcaceae</taxon>
        <taxon>Haematococcus</taxon>
    </lineage>
</organism>
<name>A0A699Y8Y3_HAELA</name>
<feature type="non-terminal residue" evidence="1">
    <location>
        <position position="1"/>
    </location>
</feature>
<reference evidence="1 2" key="1">
    <citation type="submission" date="2020-02" db="EMBL/GenBank/DDBJ databases">
        <title>Draft genome sequence of Haematococcus lacustris strain NIES-144.</title>
        <authorList>
            <person name="Morimoto D."/>
            <person name="Nakagawa S."/>
            <person name="Yoshida T."/>
            <person name="Sawayama S."/>
        </authorList>
    </citation>
    <scope>NUCLEOTIDE SEQUENCE [LARGE SCALE GENOMIC DNA]</scope>
    <source>
        <strain evidence="1 2">NIES-144</strain>
    </source>
</reference>
<accession>A0A699Y8Y3</accession>
<keyword evidence="2" id="KW-1185">Reference proteome</keyword>
<protein>
    <submittedName>
        <fullName evidence="1">Uncharacterized protein</fullName>
    </submittedName>
</protein>
<gene>
    <name evidence="1" type="ORF">HaLaN_01178</name>
</gene>
<sequence>MTLTEHGSPSKHEEMLADGFTYKWCGGCQFNDSSSTHGHWVSVAMPGEWPVWCQEGVPSSPWDISPSPRHMFVRPRSTWAVVAALRNKVDPIQL</sequence>
<dbReference type="Proteomes" id="UP000485058">
    <property type="component" value="Unassembled WGS sequence"/>
</dbReference>
<dbReference type="EMBL" id="BLLF01000043">
    <property type="protein sequence ID" value="GFH06533.1"/>
    <property type="molecule type" value="Genomic_DNA"/>
</dbReference>
<evidence type="ECO:0000313" key="2">
    <source>
        <dbReference type="Proteomes" id="UP000485058"/>
    </source>
</evidence>
<feature type="non-terminal residue" evidence="1">
    <location>
        <position position="94"/>
    </location>
</feature>